<evidence type="ECO:0000313" key="2">
    <source>
        <dbReference type="Proteomes" id="UP000002640"/>
    </source>
</evidence>
<organism evidence="1 2">
    <name type="scientific">Phytophthora sojae (strain P6497)</name>
    <name type="common">Soybean stem and root rot agent</name>
    <name type="synonym">Phytophthora megasperma f. sp. glycines</name>
    <dbReference type="NCBI Taxonomy" id="1094619"/>
    <lineage>
        <taxon>Eukaryota</taxon>
        <taxon>Sar</taxon>
        <taxon>Stramenopiles</taxon>
        <taxon>Oomycota</taxon>
        <taxon>Peronosporomycetes</taxon>
        <taxon>Peronosporales</taxon>
        <taxon>Peronosporaceae</taxon>
        <taxon>Phytophthora</taxon>
    </lineage>
</organism>
<sequence>MAPRKPEMDRRWGFLRPWCRALKDLITYKRVDREWEFWSDEKYFLEVKLPMRCGMTEDENGDEYEYGLDEWSGEMEFRAKFKKVREALALLAAVAHVDQAAWKYLLSNYFGVKLGGSKWDARWARDIPAEYYLILDQDQDWRTCFEDHVGFDLVLFCGVDHRTTPTKEYVNALAKIAALDTNLKVDDIPGVDVVIPVRCFYPCHGISSDGGPKIMKNVLVSEQTIQELWQRLEKQDVPCGEMRCTFVLKPMIADLEEMTQWPKIAKRRIGDDSEATEVFGKVMANLFNSTRRPREINYCSEPAVDTGASTNLQIDTVVMKGHPELETADVQAMGSAMVVNQTTKNLALLLAFPGLDRVSTEEWWEWIAYSFFSKRARACSALESLALARIKTLCEEDIESFAAILDSDHPEEVLFGLPRGQVDDGDATLKASLDASHLWERKIAVESTTLIGPA</sequence>
<keyword evidence="2" id="KW-1185">Reference proteome</keyword>
<name>G4ZG21_PHYSP</name>
<gene>
    <name evidence="1" type="ORF">PHYSODRAFT_331103</name>
</gene>
<dbReference type="GeneID" id="20646229"/>
<dbReference type="AlphaFoldDB" id="G4ZG21"/>
<dbReference type="RefSeq" id="XP_009526146.1">
    <property type="nucleotide sequence ID" value="XM_009527851.1"/>
</dbReference>
<evidence type="ECO:0000313" key="1">
    <source>
        <dbReference type="EMBL" id="EGZ17088.1"/>
    </source>
</evidence>
<proteinExistence type="predicted"/>
<reference evidence="1 2" key="1">
    <citation type="journal article" date="2006" name="Science">
        <title>Phytophthora genome sequences uncover evolutionary origins and mechanisms of pathogenesis.</title>
        <authorList>
            <person name="Tyler B.M."/>
            <person name="Tripathy S."/>
            <person name="Zhang X."/>
            <person name="Dehal P."/>
            <person name="Jiang R.H."/>
            <person name="Aerts A."/>
            <person name="Arredondo F.D."/>
            <person name="Baxter L."/>
            <person name="Bensasson D."/>
            <person name="Beynon J.L."/>
            <person name="Chapman J."/>
            <person name="Damasceno C.M."/>
            <person name="Dorrance A.E."/>
            <person name="Dou D."/>
            <person name="Dickerman A.W."/>
            <person name="Dubchak I.L."/>
            <person name="Garbelotto M."/>
            <person name="Gijzen M."/>
            <person name="Gordon S.G."/>
            <person name="Govers F."/>
            <person name="Grunwald N.J."/>
            <person name="Huang W."/>
            <person name="Ivors K.L."/>
            <person name="Jones R.W."/>
            <person name="Kamoun S."/>
            <person name="Krampis K."/>
            <person name="Lamour K.H."/>
            <person name="Lee M.K."/>
            <person name="McDonald W.H."/>
            <person name="Medina M."/>
            <person name="Meijer H.J."/>
            <person name="Nordberg E.K."/>
            <person name="Maclean D.J."/>
            <person name="Ospina-Giraldo M.D."/>
            <person name="Morris P.F."/>
            <person name="Phuntumart V."/>
            <person name="Putnam N.H."/>
            <person name="Rash S."/>
            <person name="Rose J.K."/>
            <person name="Sakihama Y."/>
            <person name="Salamov A.A."/>
            <person name="Savidor A."/>
            <person name="Scheuring C.F."/>
            <person name="Smith B.M."/>
            <person name="Sobral B.W."/>
            <person name="Terry A."/>
            <person name="Torto-Alalibo T.A."/>
            <person name="Win J."/>
            <person name="Xu Z."/>
            <person name="Zhang H."/>
            <person name="Grigoriev I.V."/>
            <person name="Rokhsar D.S."/>
            <person name="Boore J.L."/>
        </authorList>
    </citation>
    <scope>NUCLEOTIDE SEQUENCE [LARGE SCALE GENOMIC DNA]</scope>
    <source>
        <strain evidence="1 2">P6497</strain>
    </source>
</reference>
<dbReference type="InParanoid" id="G4ZG21"/>
<accession>G4ZG21</accession>
<dbReference type="Proteomes" id="UP000002640">
    <property type="component" value="Unassembled WGS sequence"/>
</dbReference>
<protein>
    <submittedName>
        <fullName evidence="1">Uncharacterized protein</fullName>
    </submittedName>
</protein>
<dbReference type="KEGG" id="psoj:PHYSODRAFT_331103"/>
<dbReference type="EMBL" id="JH159154">
    <property type="protein sequence ID" value="EGZ17088.1"/>
    <property type="molecule type" value="Genomic_DNA"/>
</dbReference>